<dbReference type="EMBL" id="CP002101">
    <property type="protein sequence ID" value="AEH61382.1"/>
    <property type="molecule type" value="Genomic_DNA"/>
</dbReference>
<organism evidence="1 2">
    <name type="scientific">Methanosalsum zhilinae (strain DSM 4017 / NBRC 107636 / OCM 62 / WeN5)</name>
    <name type="common">Methanohalophilus zhilinae</name>
    <dbReference type="NCBI Taxonomy" id="679901"/>
    <lineage>
        <taxon>Archaea</taxon>
        <taxon>Methanobacteriati</taxon>
        <taxon>Methanobacteriota</taxon>
        <taxon>Stenosarchaea group</taxon>
        <taxon>Methanomicrobia</taxon>
        <taxon>Methanosarcinales</taxon>
        <taxon>Methanosarcinaceae</taxon>
        <taxon>Methanosalsum</taxon>
    </lineage>
</organism>
<protein>
    <submittedName>
        <fullName evidence="1">Uncharacterized protein</fullName>
    </submittedName>
</protein>
<dbReference type="AlphaFoldDB" id="F7XP86"/>
<dbReference type="Proteomes" id="UP000006622">
    <property type="component" value="Chromosome"/>
</dbReference>
<gene>
    <name evidence="1" type="ordered locus">Mzhil_1543</name>
</gene>
<accession>F7XP86</accession>
<proteinExistence type="predicted"/>
<keyword evidence="2" id="KW-1185">Reference proteome</keyword>
<sequence>MVYGQMTDKDDTGSEYEKFISREALICFVVIRRKNRICIEPLKYDWQGMSSAGSELELNYDDEILAVIPAPEKSYEIKGLVEHDDSISDCQVWGEWVSLGYEFKGATYPDWKKLLTSERTKIKNSKHMDE</sequence>
<evidence type="ECO:0000313" key="2">
    <source>
        <dbReference type="Proteomes" id="UP000006622"/>
    </source>
</evidence>
<dbReference type="KEGG" id="mzh:Mzhil_1543"/>
<dbReference type="HOGENOM" id="CLU_1933301_0_0_2"/>
<evidence type="ECO:0000313" key="1">
    <source>
        <dbReference type="EMBL" id="AEH61382.1"/>
    </source>
</evidence>
<reference evidence="1 2" key="1">
    <citation type="submission" date="2010-07" db="EMBL/GenBank/DDBJ databases">
        <title>The complete genome of Methanosalsum zhilinae DSM 4017.</title>
        <authorList>
            <consortium name="US DOE Joint Genome Institute (JGI-PGF)"/>
            <person name="Lucas S."/>
            <person name="Copeland A."/>
            <person name="Lapidus A."/>
            <person name="Glavina del Rio T."/>
            <person name="Dalin E."/>
            <person name="Tice H."/>
            <person name="Bruce D."/>
            <person name="Goodwin L."/>
            <person name="Pitluck S."/>
            <person name="Kyrpides N."/>
            <person name="Mavromatis K."/>
            <person name="Ovchinnikova G."/>
            <person name="Daligault H."/>
            <person name="Detter J.C."/>
            <person name="Han C."/>
            <person name="Tapia R."/>
            <person name="Larimer F."/>
            <person name="Land M."/>
            <person name="Hauser L."/>
            <person name="Markowitz V."/>
            <person name="Cheng J.-F."/>
            <person name="Hugenholtz P."/>
            <person name="Woyke T."/>
            <person name="Wu D."/>
            <person name="Spring S."/>
            <person name="Schueler E."/>
            <person name="Brambilla E."/>
            <person name="Klenk H.-P."/>
            <person name="Eisen J.A."/>
        </authorList>
    </citation>
    <scope>NUCLEOTIDE SEQUENCE [LARGE SCALE GENOMIC DNA]</scope>
    <source>
        <strain evidence="2">DSM 4017 / NBRC 107636 / OCM 62 / WeN5</strain>
    </source>
</reference>
<name>F7XP86_METZD</name>